<reference evidence="1" key="1">
    <citation type="submission" date="2022-01" db="EMBL/GenBank/DDBJ databases">
        <authorList>
            <person name="King R."/>
        </authorList>
    </citation>
    <scope>NUCLEOTIDE SEQUENCE</scope>
</reference>
<dbReference type="PANTHER" id="PTHR35263:SF1">
    <property type="entry name" value="TESTIS-EXPRESSED PROTEIN 49"/>
    <property type="match status" value="1"/>
</dbReference>
<organism evidence="1 2">
    <name type="scientific">Phyllotreta striolata</name>
    <name type="common">Striped flea beetle</name>
    <name type="synonym">Crioceris striolata</name>
    <dbReference type="NCBI Taxonomy" id="444603"/>
    <lineage>
        <taxon>Eukaryota</taxon>
        <taxon>Metazoa</taxon>
        <taxon>Ecdysozoa</taxon>
        <taxon>Arthropoda</taxon>
        <taxon>Hexapoda</taxon>
        <taxon>Insecta</taxon>
        <taxon>Pterygota</taxon>
        <taxon>Neoptera</taxon>
        <taxon>Endopterygota</taxon>
        <taxon>Coleoptera</taxon>
        <taxon>Polyphaga</taxon>
        <taxon>Cucujiformia</taxon>
        <taxon>Chrysomeloidea</taxon>
        <taxon>Chrysomelidae</taxon>
        <taxon>Galerucinae</taxon>
        <taxon>Alticini</taxon>
        <taxon>Phyllotreta</taxon>
    </lineage>
</organism>
<dbReference type="Proteomes" id="UP001153712">
    <property type="component" value="Chromosome 1"/>
</dbReference>
<proteinExistence type="predicted"/>
<dbReference type="PANTHER" id="PTHR35263">
    <property type="entry name" value="TESTIS-EXPRESSED PROTEIN 49"/>
    <property type="match status" value="1"/>
</dbReference>
<accession>A0A9N9TFI1</accession>
<dbReference type="Pfam" id="PF22593">
    <property type="entry name" value="SPMIP11"/>
    <property type="match status" value="1"/>
</dbReference>
<keyword evidence="2" id="KW-1185">Reference proteome</keyword>
<evidence type="ECO:0000313" key="2">
    <source>
        <dbReference type="Proteomes" id="UP001153712"/>
    </source>
</evidence>
<evidence type="ECO:0000313" key="1">
    <source>
        <dbReference type="EMBL" id="CAG9854824.1"/>
    </source>
</evidence>
<name>A0A9N9TFI1_PHYSR</name>
<gene>
    <name evidence="1" type="ORF">PHYEVI_LOCUS1284</name>
</gene>
<dbReference type="EMBL" id="OU900094">
    <property type="protein sequence ID" value="CAG9854824.1"/>
    <property type="molecule type" value="Genomic_DNA"/>
</dbReference>
<sequence length="143" mass="17128">MQFFGLTKYGYDRPIFDYAHPCYEEPSERPKNIFQSVNKNLTLLEKMRELDPYIRNADGFAYKSINIMKAMKRKKMLKPVGPHDMYIRPITESQVYGWWMTDPLLENIEKIGWIQPKKKYPYVTSEMSKYAEAMQRNKSIWVL</sequence>
<protein>
    <submittedName>
        <fullName evidence="1">Uncharacterized protein</fullName>
    </submittedName>
</protein>
<dbReference type="OrthoDB" id="7085216at2759"/>
<dbReference type="AlphaFoldDB" id="A0A9N9TFI1"/>
<dbReference type="InterPro" id="IPR038775">
    <property type="entry name" value="SPMIP11"/>
</dbReference>